<organism evidence="1 2">
    <name type="scientific">Plasmopara halstedii</name>
    <name type="common">Downy mildew of sunflower</name>
    <dbReference type="NCBI Taxonomy" id="4781"/>
    <lineage>
        <taxon>Eukaryota</taxon>
        <taxon>Sar</taxon>
        <taxon>Stramenopiles</taxon>
        <taxon>Oomycota</taxon>
        <taxon>Peronosporomycetes</taxon>
        <taxon>Peronosporales</taxon>
        <taxon>Peronosporaceae</taxon>
        <taxon>Plasmopara</taxon>
    </lineage>
</organism>
<dbReference type="RefSeq" id="XP_024573533.1">
    <property type="nucleotide sequence ID" value="XM_024722458.1"/>
</dbReference>
<proteinExistence type="predicted"/>
<accession>A0A0P1A9X6</accession>
<evidence type="ECO:0000313" key="1">
    <source>
        <dbReference type="EMBL" id="CEG37164.1"/>
    </source>
</evidence>
<dbReference type="GeneID" id="36399667"/>
<keyword evidence="2" id="KW-1185">Reference proteome</keyword>
<sequence>MKQPGYQAQGLASVVLKVILRENAVKKIKEPIEVSIRHTIVIFSRRAVMLTVGMVGVPQDSADSSE</sequence>
<evidence type="ECO:0000313" key="2">
    <source>
        <dbReference type="Proteomes" id="UP000054928"/>
    </source>
</evidence>
<dbReference type="Proteomes" id="UP000054928">
    <property type="component" value="Unassembled WGS sequence"/>
</dbReference>
<name>A0A0P1A9X6_PLAHL</name>
<reference evidence="2" key="1">
    <citation type="submission" date="2014-09" db="EMBL/GenBank/DDBJ databases">
        <authorList>
            <person name="Sharma Rahul"/>
            <person name="Thines Marco"/>
        </authorList>
    </citation>
    <scope>NUCLEOTIDE SEQUENCE [LARGE SCALE GENOMIC DNA]</scope>
</reference>
<dbReference type="EMBL" id="CCYD01000261">
    <property type="protein sequence ID" value="CEG37164.1"/>
    <property type="molecule type" value="Genomic_DNA"/>
</dbReference>
<protein>
    <submittedName>
        <fullName evidence="1">Uncharacterized protein</fullName>
    </submittedName>
</protein>
<dbReference type="AlphaFoldDB" id="A0A0P1A9X6"/>